<evidence type="ECO:0000313" key="1">
    <source>
        <dbReference type="EMBL" id="QDT24595.1"/>
    </source>
</evidence>
<evidence type="ECO:0000313" key="2">
    <source>
        <dbReference type="Proteomes" id="UP000320421"/>
    </source>
</evidence>
<evidence type="ECO:0008006" key="3">
    <source>
        <dbReference type="Google" id="ProtNLM"/>
    </source>
</evidence>
<dbReference type="EMBL" id="CP036266">
    <property type="protein sequence ID" value="QDT24595.1"/>
    <property type="molecule type" value="Genomic_DNA"/>
</dbReference>
<dbReference type="OrthoDB" id="1394308at2"/>
<reference evidence="1 2" key="1">
    <citation type="submission" date="2019-02" db="EMBL/GenBank/DDBJ databases">
        <title>Deep-cultivation of Planctomycetes and their phenomic and genomic characterization uncovers novel biology.</title>
        <authorList>
            <person name="Wiegand S."/>
            <person name="Jogler M."/>
            <person name="Boedeker C."/>
            <person name="Pinto D."/>
            <person name="Vollmers J."/>
            <person name="Rivas-Marin E."/>
            <person name="Kohn T."/>
            <person name="Peeters S.H."/>
            <person name="Heuer A."/>
            <person name="Rast P."/>
            <person name="Oberbeckmann S."/>
            <person name="Bunk B."/>
            <person name="Jeske O."/>
            <person name="Meyerdierks A."/>
            <person name="Storesund J.E."/>
            <person name="Kallscheuer N."/>
            <person name="Luecker S."/>
            <person name="Lage O.M."/>
            <person name="Pohl T."/>
            <person name="Merkel B.J."/>
            <person name="Hornburger P."/>
            <person name="Mueller R.-W."/>
            <person name="Bruemmer F."/>
            <person name="Labrenz M."/>
            <person name="Spormann A.M."/>
            <person name="Op den Camp H."/>
            <person name="Overmann J."/>
            <person name="Amann R."/>
            <person name="Jetten M.S.M."/>
            <person name="Mascher T."/>
            <person name="Medema M.H."/>
            <person name="Devos D.P."/>
            <person name="Kaster A.-K."/>
            <person name="Ovreas L."/>
            <person name="Rohde M."/>
            <person name="Galperin M.Y."/>
            <person name="Jogler C."/>
        </authorList>
    </citation>
    <scope>NUCLEOTIDE SEQUENCE [LARGE SCALE GENOMIC DNA]</scope>
    <source>
        <strain evidence="1 2">HG66A1</strain>
    </source>
</reference>
<protein>
    <recommendedName>
        <fullName evidence="3">Twin-arginine translocation signal domain-containing protein</fullName>
    </recommendedName>
</protein>
<gene>
    <name evidence="1" type="ORF">HG66A1_64290</name>
</gene>
<accession>A0A517PYY0</accession>
<proteinExistence type="predicted"/>
<name>A0A517PYY0_9PLAN</name>
<dbReference type="RefSeq" id="WP_145193404.1">
    <property type="nucleotide sequence ID" value="NZ_CP036266.1"/>
</dbReference>
<organism evidence="1 2">
    <name type="scientific">Gimesia chilikensis</name>
    <dbReference type="NCBI Taxonomy" id="2605989"/>
    <lineage>
        <taxon>Bacteria</taxon>
        <taxon>Pseudomonadati</taxon>
        <taxon>Planctomycetota</taxon>
        <taxon>Planctomycetia</taxon>
        <taxon>Planctomycetales</taxon>
        <taxon>Planctomycetaceae</taxon>
        <taxon>Gimesia</taxon>
    </lineage>
</organism>
<dbReference type="AlphaFoldDB" id="A0A517PYY0"/>
<sequence>MSVANLPHPLSESLSRRDLLKLGAAALAGTAGLNWLNPGQAAAGTKRPQVAAIYTQCFYLSHAYHILHPFLGPYLFNGKLLEPQCDVISFYGDQFTDRDLSRGIAKQFDIPIYKTIPEALCNGGDELAVDAVLSIGEHGDYPDTKYGQTKYPRKRFFDAIVKVMEQSDRFVPVFSDKHFSYRWDWAREMYDTSRKYGFPMMVGSSVPLAERTIPLELPYGTEIEDAVSIHGGPIEKYDIHGLEVLQSMVEFRKGGETGISSVQFLKGDDLIKAGKEGRWSMKLAEAAMQAELGDTKRGLFDPIGSEGTREPHGILLEYKDGFRATMLRIGSNGVRWNFACSIKGEPAPKATTFFPGPWGNRNLFRAFSHAIQYLFVNKEEPYPCERTLLMTGALDAAMHSCFEKGYAKIKTPELEFSYKPKDFNQFREMGKSWEVITAEMEPYKDFVVSDPAPKE</sequence>
<dbReference type="PROSITE" id="PS51318">
    <property type="entry name" value="TAT"/>
    <property type="match status" value="1"/>
</dbReference>
<dbReference type="Proteomes" id="UP000320421">
    <property type="component" value="Chromosome"/>
</dbReference>
<keyword evidence="2" id="KW-1185">Reference proteome</keyword>
<dbReference type="InterPro" id="IPR006311">
    <property type="entry name" value="TAT_signal"/>
</dbReference>